<organism evidence="3 4">
    <name type="scientific">Pigmentiphaga litoralis</name>
    <dbReference type="NCBI Taxonomy" id="516702"/>
    <lineage>
        <taxon>Bacteria</taxon>
        <taxon>Pseudomonadati</taxon>
        <taxon>Pseudomonadota</taxon>
        <taxon>Betaproteobacteria</taxon>
        <taxon>Burkholderiales</taxon>
        <taxon>Alcaligenaceae</taxon>
        <taxon>Pigmentiphaga</taxon>
    </lineage>
</organism>
<name>A0A7Y9LLB8_9BURK</name>
<dbReference type="PANTHER" id="PTHR38015:SF1">
    <property type="entry name" value="OPINE DEHYDROGENASE DOMAIN-CONTAINING PROTEIN"/>
    <property type="match status" value="1"/>
</dbReference>
<dbReference type="Pfam" id="PF02317">
    <property type="entry name" value="Octopine_DH"/>
    <property type="match status" value="1"/>
</dbReference>
<dbReference type="PANTHER" id="PTHR38015">
    <property type="entry name" value="BLR6086 PROTEIN"/>
    <property type="match status" value="1"/>
</dbReference>
<dbReference type="InterPro" id="IPR008927">
    <property type="entry name" value="6-PGluconate_DH-like_C_sf"/>
</dbReference>
<dbReference type="EMBL" id="JACBYR010000001">
    <property type="protein sequence ID" value="NYE82397.1"/>
    <property type="molecule type" value="Genomic_DNA"/>
</dbReference>
<dbReference type="GO" id="GO:0015940">
    <property type="term" value="P:pantothenate biosynthetic process"/>
    <property type="evidence" value="ECO:0007669"/>
    <property type="project" value="UniProtKB-UniPathway"/>
</dbReference>
<comment type="caution">
    <text evidence="3">The sequence shown here is derived from an EMBL/GenBank/DDBJ whole genome shotgun (WGS) entry which is preliminary data.</text>
</comment>
<dbReference type="InterPro" id="IPR036291">
    <property type="entry name" value="NAD(P)-bd_dom_sf"/>
</dbReference>
<dbReference type="UniPathway" id="UPA00028">
    <property type="reaction ID" value="UER00004"/>
</dbReference>
<dbReference type="EC" id="1.5.1.28" evidence="3"/>
<dbReference type="InterPro" id="IPR051729">
    <property type="entry name" value="Opine/Lysopine_DH"/>
</dbReference>
<dbReference type="Gene3D" id="3.40.50.720">
    <property type="entry name" value="NAD(P)-binding Rossmann-like Domain"/>
    <property type="match status" value="1"/>
</dbReference>
<dbReference type="GO" id="GO:0047129">
    <property type="term" value="F:opine dehydrogenase activity"/>
    <property type="evidence" value="ECO:0007669"/>
    <property type="project" value="UniProtKB-EC"/>
</dbReference>
<dbReference type="Pfam" id="PF03807">
    <property type="entry name" value="F420_oxidored"/>
    <property type="match status" value="1"/>
</dbReference>
<evidence type="ECO:0000313" key="4">
    <source>
        <dbReference type="Proteomes" id="UP000542125"/>
    </source>
</evidence>
<gene>
    <name evidence="3" type="ORF">FHW18_001668</name>
</gene>
<dbReference type="SUPFAM" id="SSF51735">
    <property type="entry name" value="NAD(P)-binding Rossmann-fold domains"/>
    <property type="match status" value="1"/>
</dbReference>
<reference evidence="3 4" key="1">
    <citation type="submission" date="2020-07" db="EMBL/GenBank/DDBJ databases">
        <title>Genomic Encyclopedia of Type Strains, Phase IV (KMG-V): Genome sequencing to study the core and pangenomes of soil and plant-associated prokaryotes.</title>
        <authorList>
            <person name="Whitman W."/>
        </authorList>
    </citation>
    <scope>NUCLEOTIDE SEQUENCE [LARGE SCALE GENOMIC DNA]</scope>
    <source>
        <strain evidence="3 4">SAS40</strain>
    </source>
</reference>
<feature type="domain" description="Pyrroline-5-carboxylate reductase catalytic N-terminal" evidence="2">
    <location>
        <begin position="13"/>
        <end position="112"/>
    </location>
</feature>
<evidence type="ECO:0000259" key="1">
    <source>
        <dbReference type="Pfam" id="PF02317"/>
    </source>
</evidence>
<feature type="domain" description="Opine dehydrogenase" evidence="1">
    <location>
        <begin position="202"/>
        <end position="344"/>
    </location>
</feature>
<dbReference type="InterPro" id="IPR028939">
    <property type="entry name" value="P5C_Rdtase_cat_N"/>
</dbReference>
<dbReference type="InterPro" id="IPR013328">
    <property type="entry name" value="6PGD_dom2"/>
</dbReference>
<evidence type="ECO:0000313" key="3">
    <source>
        <dbReference type="EMBL" id="NYE82397.1"/>
    </source>
</evidence>
<dbReference type="Gene3D" id="1.10.1040.10">
    <property type="entry name" value="N-(1-d-carboxylethyl)-l-norvaline Dehydrogenase, domain 2"/>
    <property type="match status" value="1"/>
</dbReference>
<dbReference type="Proteomes" id="UP000542125">
    <property type="component" value="Unassembled WGS sequence"/>
</dbReference>
<accession>A0A7Y9LLB8</accession>
<keyword evidence="3" id="KW-0560">Oxidoreductase</keyword>
<dbReference type="InterPro" id="IPR003421">
    <property type="entry name" value="Opine_DH"/>
</dbReference>
<keyword evidence="4" id="KW-1185">Reference proteome</keyword>
<dbReference type="SUPFAM" id="SSF48179">
    <property type="entry name" value="6-phosphogluconate dehydrogenase C-terminal domain-like"/>
    <property type="match status" value="1"/>
</dbReference>
<protein>
    <submittedName>
        <fullName evidence="3">Opine dehydrogenase</fullName>
        <ecNumber evidence="3">1.5.1.28</ecNumber>
    </submittedName>
</protein>
<dbReference type="RefSeq" id="WP_179585258.1">
    <property type="nucleotide sequence ID" value="NZ_JACBYR010000001.1"/>
</dbReference>
<evidence type="ECO:0000259" key="2">
    <source>
        <dbReference type="Pfam" id="PF03807"/>
    </source>
</evidence>
<sequence>MTLSVSAAARAPRVTVVGAGPIGCATAAALATRGHHVAMWSPTGRRLSLDAPAPGNDSPSPAATARFACTGALDTNIRVDWLTDVRQVSHADVVIVCLPGNAYADVLATLAPHWRTGQQVHVSGALSLVSLWMAEEAARRGVSLQVAAWGTTLTTAYFRPDGVLHLNRWRDRIDLACTGAGRADDALATCEHLFGKRFVASDSLLAPTLANINPIAHAAEVIPNLSRMERGETWPLFGCFNRAVARLADRLDAERLAVALAFGLSLPTLQQHYQKSYDVPFGPLEDMAQAIHERGMGPNGPASLSHRYVIEDAPFGLAFQEALGRLANVPTPTLSSALTIFDAVYATDWRQRNFLPDALGLAADTPASLQARCRQDAPTP</sequence>
<dbReference type="AlphaFoldDB" id="A0A7Y9LLB8"/>
<proteinExistence type="predicted"/>